<sequence length="1887" mass="208001">MGEAWLDSLSEDWVSQPASPTTAAPPAPAATPAAAPAATKKAGPTAKASTPTKFASPRPSAEQTGPGSRIPRLCHSAKKAKPVVHDYSSILGERSTNELFASASPRRTPSKLSKEIKPHDRPRYVSRSMSDISTNSVVHNTVNHKDSVSASPARRQRDTPEWKRRLVYGHLSYGEQRDLFTSKGAVLENIFKPPPPTASAPAPAHAPDPPSHSPNDGSVNDAGGDQSVLQHEATLPSSPPQHANDPPTVEIHVDESMQELPPLDQPARRAPTSMQYRRNDESADITRDSDLSLQPVDGDAQQETTAEQTGLSATNRGGPETESRKVSGQSVVRNEDFSPILLEKRQASDGKTAYAPADLPLPPDELRDRLEKLRLNQKLLAADLDSSAVDEPVEVEAEAEAAEAEAEDKLPKPDATAEYEELGGFVNFRRGGRSRDGSFRHHMLSSALNDTSELHPEESLQASTPKQFPTFRMEHWAETEEFQFPTESLDLPRVPAPSPAKRDARAKASSGGSPLKLFQPYDTFTNQTLLRRISQFQEEPTGQPPSMAHSREEESGPGFGSSRANLRDMRQSSIPLNQFGLGELDGYEFSDEFSFQDNGLSRLDADKENWGPDESSIQLPRAPIFEVRHDSSPPDAFEMQVRRSRQKSINSASSRRTARAEAIETRGRLQSSFPSGATVLATPQRGDMASEFKRPRTSPSKDPTPKRRRTLHRSDVGYEAEDQPQAIGGVQLSHQHMQSILARDADRPGSREMPRPRTPTPTSRSSAQLERLPLAEIEQSPTRSSRHSQSSGPRPVGTALESDRKPSIKTEDFINEANKIMAFIRSKAGLASGLASLEESEQENGQPSPDLESSYESTQEPFSRPPSREGRAPVTHMSARQADPEIVERLKQYEEASEMGDIMGSSIRSATLAHETWDSLEGDITQPPPMDDDEIISDPPNIRLSRNPDRKDHQSFDGGYDGVLSRASSGSASHSTGRSFPTGSSRGSDTRKTIAPESVEHLIPDQVGSMVLDRQRNIWIRRKSAGHGKRRSTFLPSEASEDDPFADIPDLSVDMTMEMRNLIAARQQQQQQEQQEHEHEQELREREGSVSPLTAPKPSDRDRGRDPLQVAPIGNAPVGSKTSKDTHAHALGNPSAQTAATFVTTDEDVVEHEIGIHDGRANARRRNLTISFSSPIASIIQDPAAESGTSPKKPSPLSQHSDSLAARDASDWDRRAVSVQTVTKNGSSRSRSHSLGPSRYLSVRGQAFVPRPISRIDEREEESVVDRIRNQRPAINMELSVIADNSCFSNETDGEQQRSVSFLVKTPARPRDCAVAEIDATPVISQYVGTYSLSSLPEFTVHQGEESLPLEASYIVDNHHLVTGDHTRRVMSMNTRDLVDKLAEVEPFGPYWDDMRDLDLRNKRLGSLHALDEFCGQLESLDVSNNEIRNLSGIPSSVRQLKLTNNQLSSLTAWSHLMNLQYVDVSNNGLTSLAPFKNLVHLRSLRADNNQLTSIDGIKFHNTIQTLRARGNAIEELDFGGNRLDRLTELDLKNNAIKTVANIEELPALSSLNLEGNRLETFAISSNIRLDSLRHLRLDDNNLTTLSISHLPLLRLLHADRNCLTQITGFSRARRIDSLSLREQRGSEPLDLPRLLSRAYEVRKLYLSGNLFESFSPTVDFLNLQLLELANCGLQALPDHVGQMMPNLRVLNLSLNAISDLAPLRYVPRLKRLLASGNRLADCAGLVDTLANFAHLAVVDVRDNPVTQGFYPPVQTVIVKVPLLEADPAVSPDPFALPDQDPERDASYCSRLDLQTRMRRRLYEKMVREQCRRLKRLDGLALRRDGAEVRDGVWEALVEGGFVVAREGEGGVDVDVDVDVNVDGDGKGKGKAVEQSPRWPAEDSFGG</sequence>
<feature type="compositionally biased region" description="Basic and acidic residues" evidence="3">
    <location>
        <begin position="112"/>
        <end position="123"/>
    </location>
</feature>
<feature type="compositionally biased region" description="Low complexity" evidence="3">
    <location>
        <begin position="780"/>
        <end position="795"/>
    </location>
</feature>
<dbReference type="Proteomes" id="UP001270362">
    <property type="component" value="Unassembled WGS sequence"/>
</dbReference>
<feature type="region of interest" description="Disordered" evidence="3">
    <location>
        <begin position="94"/>
        <end position="164"/>
    </location>
</feature>
<feature type="compositionally biased region" description="Polar residues" evidence="3">
    <location>
        <begin position="531"/>
        <end position="540"/>
    </location>
</feature>
<feature type="compositionally biased region" description="Basic and acidic residues" evidence="3">
    <location>
        <begin position="801"/>
        <end position="810"/>
    </location>
</feature>
<protein>
    <recommendedName>
        <fullName evidence="6">Septation initiation network scaffold protein cdc11</fullName>
    </recommendedName>
</protein>
<organism evidence="4 5">
    <name type="scientific">Podospora appendiculata</name>
    <dbReference type="NCBI Taxonomy" id="314037"/>
    <lineage>
        <taxon>Eukaryota</taxon>
        <taxon>Fungi</taxon>
        <taxon>Dikarya</taxon>
        <taxon>Ascomycota</taxon>
        <taxon>Pezizomycotina</taxon>
        <taxon>Sordariomycetes</taxon>
        <taxon>Sordariomycetidae</taxon>
        <taxon>Sordariales</taxon>
        <taxon>Podosporaceae</taxon>
        <taxon>Podospora</taxon>
    </lineage>
</organism>
<feature type="compositionally biased region" description="Low complexity" evidence="3">
    <location>
        <begin position="1227"/>
        <end position="1237"/>
    </location>
</feature>
<dbReference type="InterPro" id="IPR032675">
    <property type="entry name" value="LRR_dom_sf"/>
</dbReference>
<feature type="compositionally biased region" description="Basic and acidic residues" evidence="3">
    <location>
        <begin position="743"/>
        <end position="755"/>
    </location>
</feature>
<feature type="compositionally biased region" description="Basic residues" evidence="3">
    <location>
        <begin position="1021"/>
        <end position="1032"/>
    </location>
</feature>
<feature type="compositionally biased region" description="Polar residues" evidence="3">
    <location>
        <begin position="1187"/>
        <end position="1200"/>
    </location>
</feature>
<dbReference type="InterPro" id="IPR003591">
    <property type="entry name" value="Leu-rich_rpt_typical-subtyp"/>
</dbReference>
<feature type="region of interest" description="Disordered" evidence="3">
    <location>
        <begin position="604"/>
        <end position="810"/>
    </location>
</feature>
<dbReference type="PANTHER" id="PTHR47566:SF1">
    <property type="entry name" value="PROTEIN NUD1"/>
    <property type="match status" value="1"/>
</dbReference>
<gene>
    <name evidence="4" type="ORF">B0T22DRAFT_384657</name>
</gene>
<evidence type="ECO:0000256" key="1">
    <source>
        <dbReference type="ARBA" id="ARBA00022614"/>
    </source>
</evidence>
<feature type="region of interest" description="Disordered" evidence="3">
    <location>
        <begin position="386"/>
        <end position="414"/>
    </location>
</feature>
<proteinExistence type="predicted"/>
<feature type="compositionally biased region" description="Basic and acidic residues" evidence="3">
    <location>
        <begin position="946"/>
        <end position="955"/>
    </location>
</feature>
<dbReference type="GO" id="GO:0061499">
    <property type="term" value="C:outer plaque of mitotic spindle pole body"/>
    <property type="evidence" value="ECO:0007669"/>
    <property type="project" value="TreeGrafter"/>
</dbReference>
<accession>A0AAE0X3Q4</accession>
<keyword evidence="5" id="KW-1185">Reference proteome</keyword>
<dbReference type="SMART" id="SM00369">
    <property type="entry name" value="LRR_TYP"/>
    <property type="match status" value="9"/>
</dbReference>
<dbReference type="GO" id="GO:1902412">
    <property type="term" value="P:regulation of mitotic cytokinesis"/>
    <property type="evidence" value="ECO:0007669"/>
    <property type="project" value="TreeGrafter"/>
</dbReference>
<feature type="region of interest" description="Disordered" evidence="3">
    <location>
        <begin position="188"/>
        <end position="363"/>
    </location>
</feature>
<dbReference type="GO" id="GO:0035591">
    <property type="term" value="F:signaling adaptor activity"/>
    <property type="evidence" value="ECO:0007669"/>
    <property type="project" value="TreeGrafter"/>
</dbReference>
<reference evidence="4" key="1">
    <citation type="journal article" date="2023" name="Mol. Phylogenet. Evol.">
        <title>Genome-scale phylogeny and comparative genomics of the fungal order Sordariales.</title>
        <authorList>
            <person name="Hensen N."/>
            <person name="Bonometti L."/>
            <person name="Westerberg I."/>
            <person name="Brannstrom I.O."/>
            <person name="Guillou S."/>
            <person name="Cros-Aarteil S."/>
            <person name="Calhoun S."/>
            <person name="Haridas S."/>
            <person name="Kuo A."/>
            <person name="Mondo S."/>
            <person name="Pangilinan J."/>
            <person name="Riley R."/>
            <person name="LaButti K."/>
            <person name="Andreopoulos B."/>
            <person name="Lipzen A."/>
            <person name="Chen C."/>
            <person name="Yan M."/>
            <person name="Daum C."/>
            <person name="Ng V."/>
            <person name="Clum A."/>
            <person name="Steindorff A."/>
            <person name="Ohm R.A."/>
            <person name="Martin F."/>
            <person name="Silar P."/>
            <person name="Natvig D.O."/>
            <person name="Lalanne C."/>
            <person name="Gautier V."/>
            <person name="Ament-Velasquez S.L."/>
            <person name="Kruys A."/>
            <person name="Hutchinson M.I."/>
            <person name="Powell A.J."/>
            <person name="Barry K."/>
            <person name="Miller A.N."/>
            <person name="Grigoriev I.V."/>
            <person name="Debuchy R."/>
            <person name="Gladieux P."/>
            <person name="Hiltunen Thoren M."/>
            <person name="Johannesson H."/>
        </authorList>
    </citation>
    <scope>NUCLEOTIDE SEQUENCE</scope>
    <source>
        <strain evidence="4">CBS 314.62</strain>
    </source>
</reference>
<name>A0AAE0X3Q4_9PEZI</name>
<evidence type="ECO:0000313" key="5">
    <source>
        <dbReference type="Proteomes" id="UP001270362"/>
    </source>
</evidence>
<evidence type="ECO:0000256" key="2">
    <source>
        <dbReference type="ARBA" id="ARBA00022737"/>
    </source>
</evidence>
<dbReference type="SMART" id="SM00365">
    <property type="entry name" value="LRR_SD22"/>
    <property type="match status" value="4"/>
</dbReference>
<evidence type="ECO:0000256" key="3">
    <source>
        <dbReference type="SAM" id="MobiDB-lite"/>
    </source>
</evidence>
<feature type="compositionally biased region" description="Basic and acidic residues" evidence="3">
    <location>
        <begin position="882"/>
        <end position="893"/>
    </location>
</feature>
<feature type="compositionally biased region" description="Acidic residues" evidence="3">
    <location>
        <begin position="391"/>
        <end position="406"/>
    </location>
</feature>
<feature type="compositionally biased region" description="Basic and acidic residues" evidence="3">
    <location>
        <begin position="1074"/>
        <end position="1088"/>
    </location>
</feature>
<feature type="compositionally biased region" description="Polar residues" evidence="3">
    <location>
        <begin position="301"/>
        <end position="315"/>
    </location>
</feature>
<dbReference type="PROSITE" id="PS51450">
    <property type="entry name" value="LRR"/>
    <property type="match status" value="6"/>
</dbReference>
<dbReference type="InterPro" id="IPR001611">
    <property type="entry name" value="Leu-rich_rpt"/>
</dbReference>
<feature type="region of interest" description="Disordered" evidence="3">
    <location>
        <begin position="482"/>
        <end position="519"/>
    </location>
</feature>
<feature type="compositionally biased region" description="Basic and acidic residues" evidence="3">
    <location>
        <begin position="658"/>
        <end position="667"/>
    </location>
</feature>
<dbReference type="PANTHER" id="PTHR47566">
    <property type="match status" value="1"/>
</dbReference>
<feature type="region of interest" description="Disordered" evidence="3">
    <location>
        <begin position="1184"/>
        <end position="1212"/>
    </location>
</feature>
<feature type="compositionally biased region" description="Pro residues" evidence="3">
    <location>
        <begin position="192"/>
        <end position="212"/>
    </location>
</feature>
<evidence type="ECO:0008006" key="6">
    <source>
        <dbReference type="Google" id="ProtNLM"/>
    </source>
</evidence>
<dbReference type="InterPro" id="IPR025875">
    <property type="entry name" value="Leu-rich_rpt_4"/>
</dbReference>
<feature type="compositionally biased region" description="Basic and acidic residues" evidence="3">
    <location>
        <begin position="155"/>
        <end position="164"/>
    </location>
</feature>
<dbReference type="GO" id="GO:0031028">
    <property type="term" value="P:septation initiation signaling"/>
    <property type="evidence" value="ECO:0007669"/>
    <property type="project" value="TreeGrafter"/>
</dbReference>
<dbReference type="EMBL" id="JAULSO010000004">
    <property type="protein sequence ID" value="KAK3683918.1"/>
    <property type="molecule type" value="Genomic_DNA"/>
</dbReference>
<dbReference type="InterPro" id="IPR052574">
    <property type="entry name" value="CDIRP"/>
</dbReference>
<keyword evidence="1" id="KW-0433">Leucine-rich repeat</keyword>
<feature type="region of interest" description="Disordered" evidence="3">
    <location>
        <begin position="834"/>
        <end position="893"/>
    </location>
</feature>
<feature type="region of interest" description="Disordered" evidence="3">
    <location>
        <begin position="1021"/>
        <end position="1046"/>
    </location>
</feature>
<reference evidence="4" key="2">
    <citation type="submission" date="2023-06" db="EMBL/GenBank/DDBJ databases">
        <authorList>
            <consortium name="Lawrence Berkeley National Laboratory"/>
            <person name="Haridas S."/>
            <person name="Hensen N."/>
            <person name="Bonometti L."/>
            <person name="Westerberg I."/>
            <person name="Brannstrom I.O."/>
            <person name="Guillou S."/>
            <person name="Cros-Aarteil S."/>
            <person name="Calhoun S."/>
            <person name="Kuo A."/>
            <person name="Mondo S."/>
            <person name="Pangilinan J."/>
            <person name="Riley R."/>
            <person name="Labutti K."/>
            <person name="Andreopoulos B."/>
            <person name="Lipzen A."/>
            <person name="Chen C."/>
            <person name="Yanf M."/>
            <person name="Daum C."/>
            <person name="Ng V."/>
            <person name="Clum A."/>
            <person name="Steindorff A."/>
            <person name="Ohm R."/>
            <person name="Martin F."/>
            <person name="Silar P."/>
            <person name="Natvig D."/>
            <person name="Lalanne C."/>
            <person name="Gautier V."/>
            <person name="Ament-Velasquez S.L."/>
            <person name="Kruys A."/>
            <person name="Hutchinson M.I."/>
            <person name="Powell A.J."/>
            <person name="Barry K."/>
            <person name="Miller A.N."/>
            <person name="Grigoriev I.V."/>
            <person name="Debuchy R."/>
            <person name="Gladieux P."/>
            <person name="Thoren M.H."/>
            <person name="Johannesson H."/>
        </authorList>
    </citation>
    <scope>NUCLEOTIDE SEQUENCE</scope>
    <source>
        <strain evidence="4">CBS 314.62</strain>
    </source>
</reference>
<feature type="compositionally biased region" description="Low complexity" evidence="3">
    <location>
        <begin position="965"/>
        <end position="979"/>
    </location>
</feature>
<feature type="compositionally biased region" description="Basic and acidic residues" evidence="3">
    <location>
        <begin position="277"/>
        <end position="290"/>
    </location>
</feature>
<feature type="compositionally biased region" description="Low complexity" evidence="3">
    <location>
        <begin position="30"/>
        <end position="53"/>
    </location>
</feature>
<evidence type="ECO:0000313" key="4">
    <source>
        <dbReference type="EMBL" id="KAK3683918.1"/>
    </source>
</evidence>
<feature type="compositionally biased region" description="Polar residues" evidence="3">
    <location>
        <begin position="127"/>
        <end position="141"/>
    </location>
</feature>
<feature type="compositionally biased region" description="Basic and acidic residues" evidence="3">
    <location>
        <begin position="988"/>
        <end position="1001"/>
    </location>
</feature>
<comment type="caution">
    <text evidence="4">The sequence shown here is derived from an EMBL/GenBank/DDBJ whole genome shotgun (WGS) entry which is preliminary data.</text>
</comment>
<feature type="region of interest" description="Disordered" evidence="3">
    <location>
        <begin position="1"/>
        <end position="80"/>
    </location>
</feature>
<feature type="region of interest" description="Disordered" evidence="3">
    <location>
        <begin position="531"/>
        <end position="570"/>
    </location>
</feature>
<dbReference type="SMART" id="SM00364">
    <property type="entry name" value="LRR_BAC"/>
    <property type="match status" value="8"/>
</dbReference>
<dbReference type="Pfam" id="PF13855">
    <property type="entry name" value="LRR_8"/>
    <property type="match status" value="1"/>
</dbReference>
<feature type="region of interest" description="Disordered" evidence="3">
    <location>
        <begin position="1218"/>
        <end position="1237"/>
    </location>
</feature>
<dbReference type="Pfam" id="PF12799">
    <property type="entry name" value="LRR_4"/>
    <property type="match status" value="1"/>
</dbReference>
<dbReference type="SUPFAM" id="SSF52058">
    <property type="entry name" value="L domain-like"/>
    <property type="match status" value="1"/>
</dbReference>
<keyword evidence="2" id="KW-0677">Repeat</keyword>
<feature type="region of interest" description="Disordered" evidence="3">
    <location>
        <begin position="918"/>
        <end position="1001"/>
    </location>
</feature>
<feature type="region of interest" description="Disordered" evidence="3">
    <location>
        <begin position="1064"/>
        <end position="1136"/>
    </location>
</feature>
<dbReference type="Gene3D" id="3.80.10.10">
    <property type="entry name" value="Ribonuclease Inhibitor"/>
    <property type="match status" value="2"/>
</dbReference>
<feature type="region of interest" description="Disordered" evidence="3">
    <location>
        <begin position="1861"/>
        <end position="1887"/>
    </location>
</feature>